<dbReference type="SMART" id="SM00530">
    <property type="entry name" value="HTH_XRE"/>
    <property type="match status" value="1"/>
</dbReference>
<accession>D1PZS6</accession>
<dbReference type="PANTHER" id="PTHR46797:SF19">
    <property type="entry name" value="BLL2473 PROTEIN"/>
    <property type="match status" value="1"/>
</dbReference>
<dbReference type="InterPro" id="IPR010982">
    <property type="entry name" value="Lambda_DNA-bd_dom_sf"/>
</dbReference>
<dbReference type="PANTHER" id="PTHR46797">
    <property type="entry name" value="HTH-TYPE TRANSCRIPTIONAL REGULATOR"/>
    <property type="match status" value="1"/>
</dbReference>
<dbReference type="eggNOG" id="COG1917">
    <property type="taxonomic scope" value="Bacteria"/>
</dbReference>
<dbReference type="SUPFAM" id="SSF51182">
    <property type="entry name" value="RmlC-like cupins"/>
    <property type="match status" value="1"/>
</dbReference>
<name>D1PZS6_9BACT</name>
<proteinExistence type="predicted"/>
<evidence type="ECO:0000256" key="1">
    <source>
        <dbReference type="ARBA" id="ARBA00023125"/>
    </source>
</evidence>
<dbReference type="HOGENOM" id="CLU_085376_3_2_10"/>
<dbReference type="AlphaFoldDB" id="D1PZS6"/>
<dbReference type="GO" id="GO:0003700">
    <property type="term" value="F:DNA-binding transcription factor activity"/>
    <property type="evidence" value="ECO:0007669"/>
    <property type="project" value="TreeGrafter"/>
</dbReference>
<dbReference type="Pfam" id="PF07883">
    <property type="entry name" value="Cupin_2"/>
    <property type="match status" value="1"/>
</dbReference>
<dbReference type="InterPro" id="IPR011051">
    <property type="entry name" value="RmlC_Cupin_sf"/>
</dbReference>
<dbReference type="GO" id="GO:0005829">
    <property type="term" value="C:cytosol"/>
    <property type="evidence" value="ECO:0007669"/>
    <property type="project" value="TreeGrafter"/>
</dbReference>
<dbReference type="EMBL" id="ACKS01000091">
    <property type="protein sequence ID" value="EFA43108.1"/>
    <property type="molecule type" value="Genomic_DNA"/>
</dbReference>
<dbReference type="RefSeq" id="WP_007175412.1">
    <property type="nucleotide sequence ID" value="NZ_GG704786.1"/>
</dbReference>
<dbReference type="PROSITE" id="PS50943">
    <property type="entry name" value="HTH_CROC1"/>
    <property type="match status" value="1"/>
</dbReference>
<feature type="domain" description="HTH cro/C1-type" evidence="2">
    <location>
        <begin position="13"/>
        <end position="69"/>
    </location>
</feature>
<organism evidence="3 4">
    <name type="scientific">Hallella bergensis DSM 17361</name>
    <dbReference type="NCBI Taxonomy" id="585502"/>
    <lineage>
        <taxon>Bacteria</taxon>
        <taxon>Pseudomonadati</taxon>
        <taxon>Bacteroidota</taxon>
        <taxon>Bacteroidia</taxon>
        <taxon>Bacteroidales</taxon>
        <taxon>Prevotellaceae</taxon>
        <taxon>Hallella</taxon>
    </lineage>
</organism>
<dbReference type="CDD" id="cd00093">
    <property type="entry name" value="HTH_XRE"/>
    <property type="match status" value="1"/>
</dbReference>
<gene>
    <name evidence="3" type="ORF">HMPREF0645_2461</name>
</gene>
<keyword evidence="4" id="KW-1185">Reference proteome</keyword>
<dbReference type="OrthoDB" id="9805356at2"/>
<dbReference type="Gene3D" id="2.60.120.10">
    <property type="entry name" value="Jelly Rolls"/>
    <property type="match status" value="1"/>
</dbReference>
<dbReference type="Gene3D" id="1.10.260.40">
    <property type="entry name" value="lambda repressor-like DNA-binding domains"/>
    <property type="match status" value="1"/>
</dbReference>
<evidence type="ECO:0000313" key="4">
    <source>
        <dbReference type="Proteomes" id="UP000003160"/>
    </source>
</evidence>
<dbReference type="GO" id="GO:0003677">
    <property type="term" value="F:DNA binding"/>
    <property type="evidence" value="ECO:0007669"/>
    <property type="project" value="UniProtKB-KW"/>
</dbReference>
<dbReference type="InterPro" id="IPR014710">
    <property type="entry name" value="RmlC-like_jellyroll"/>
</dbReference>
<reference evidence="3 4" key="1">
    <citation type="submission" date="2009-10" db="EMBL/GenBank/DDBJ databases">
        <authorList>
            <person name="Qin X."/>
            <person name="Bachman B."/>
            <person name="Battles P."/>
            <person name="Bell A."/>
            <person name="Bess C."/>
            <person name="Bickham C."/>
            <person name="Chaboub L."/>
            <person name="Chen D."/>
            <person name="Coyle M."/>
            <person name="Deiros D.R."/>
            <person name="Dinh H."/>
            <person name="Forbes L."/>
            <person name="Fowler G."/>
            <person name="Francisco L."/>
            <person name="Fu Q."/>
            <person name="Gubbala S."/>
            <person name="Hale W."/>
            <person name="Han Y."/>
            <person name="Hemphill L."/>
            <person name="Highlander S.K."/>
            <person name="Hirani K."/>
            <person name="Hogues M."/>
            <person name="Jackson L."/>
            <person name="Jakkamsetti A."/>
            <person name="Javaid M."/>
            <person name="Jiang H."/>
            <person name="Korchina V."/>
            <person name="Kovar C."/>
            <person name="Lara F."/>
            <person name="Lee S."/>
            <person name="Mata R."/>
            <person name="Mathew T."/>
            <person name="Moen C."/>
            <person name="Morales K."/>
            <person name="Munidasa M."/>
            <person name="Nazareth L."/>
            <person name="Ngo R."/>
            <person name="Nguyen L."/>
            <person name="Okwuonu G."/>
            <person name="Ongeri F."/>
            <person name="Patil S."/>
            <person name="Petrosino J."/>
            <person name="Pham C."/>
            <person name="Pham P."/>
            <person name="Pu L.-L."/>
            <person name="Puazo M."/>
            <person name="Raj R."/>
            <person name="Reid J."/>
            <person name="Rouhana J."/>
            <person name="Saada N."/>
            <person name="Shang Y."/>
            <person name="Simmons D."/>
            <person name="Thornton R."/>
            <person name="Warren J."/>
            <person name="Weissenberger G."/>
            <person name="Zhang J."/>
            <person name="Zhang L."/>
            <person name="Zhou C."/>
            <person name="Zhu D."/>
            <person name="Muzny D."/>
            <person name="Worley K."/>
            <person name="Gibbs R."/>
        </authorList>
    </citation>
    <scope>NUCLEOTIDE SEQUENCE [LARGE SCALE GENOMIC DNA]</scope>
    <source>
        <strain evidence="3 4">DSM 17361</strain>
    </source>
</reference>
<dbReference type="CDD" id="cd02209">
    <property type="entry name" value="cupin_XRE_C"/>
    <property type="match status" value="1"/>
</dbReference>
<dbReference type="InterPro" id="IPR013096">
    <property type="entry name" value="Cupin_2"/>
</dbReference>
<sequence length="187" mass="20975">MEEETAIQIGKRLKGLREVLDIPVDEIALLCGITHDEYLQMEEGEGTGYLHVSSLQKIAKQYGISLDELLFGEEPRMSSYFLTRKGMGQTTERREAYKYQSLASGFRGRKADPFLVVINPKPEDAVISKSSHANQEFDMVMKGCLEITIGEKVLILNEGDSLYFDSTQPHCLRALNGEPVTLLAIIF</sequence>
<evidence type="ECO:0000313" key="3">
    <source>
        <dbReference type="EMBL" id="EFA43108.1"/>
    </source>
</evidence>
<comment type="caution">
    <text evidence="3">The sequence shown here is derived from an EMBL/GenBank/DDBJ whole genome shotgun (WGS) entry which is preliminary data.</text>
</comment>
<dbReference type="Proteomes" id="UP000003160">
    <property type="component" value="Unassembled WGS sequence"/>
</dbReference>
<dbReference type="InterPro" id="IPR001387">
    <property type="entry name" value="Cro/C1-type_HTH"/>
</dbReference>
<protein>
    <submittedName>
        <fullName evidence="3">Cupin domain protein</fullName>
    </submittedName>
</protein>
<keyword evidence="1" id="KW-0238">DNA-binding</keyword>
<evidence type="ECO:0000259" key="2">
    <source>
        <dbReference type="PROSITE" id="PS50943"/>
    </source>
</evidence>
<dbReference type="SUPFAM" id="SSF47413">
    <property type="entry name" value="lambda repressor-like DNA-binding domains"/>
    <property type="match status" value="1"/>
</dbReference>
<dbReference type="InterPro" id="IPR050807">
    <property type="entry name" value="TransReg_Diox_bact_type"/>
</dbReference>